<keyword evidence="7" id="KW-0812">Transmembrane</keyword>
<keyword evidence="8" id="KW-0256">Endoplasmic reticulum</keyword>
<keyword evidence="10" id="KW-1133">Transmembrane helix</keyword>
<dbReference type="InterPro" id="IPR029044">
    <property type="entry name" value="Nucleotide-diphossugar_trans"/>
</dbReference>
<dbReference type="AlphaFoldDB" id="A0A2H0WBY1"/>
<evidence type="ECO:0000256" key="6">
    <source>
        <dbReference type="ARBA" id="ARBA00022679"/>
    </source>
</evidence>
<reference evidence="15" key="1">
    <citation type="submission" date="2017-09" db="EMBL/GenBank/DDBJ databases">
        <title>Depth-based differentiation of microbial function through sediment-hosted aquifers and enrichment of novel symbionts in the deep terrestrial subsurface.</title>
        <authorList>
            <person name="Probst A.J."/>
            <person name="Ladd B."/>
            <person name="Jarett J.K."/>
            <person name="Geller-Mcgrath D.E."/>
            <person name="Sieber C.M.K."/>
            <person name="Emerson J.B."/>
            <person name="Anantharaman K."/>
            <person name="Thomas B.C."/>
            <person name="Malmstrom R."/>
            <person name="Stieglmeier M."/>
            <person name="Klingl A."/>
            <person name="Woyke T."/>
            <person name="Ryan C.M."/>
            <person name="Banfield J.F."/>
        </authorList>
    </citation>
    <scope>NUCLEOTIDE SEQUENCE [LARGE SCALE GENOMIC DNA]</scope>
</reference>
<dbReference type="Gene3D" id="3.90.550.10">
    <property type="entry name" value="Spore Coat Polysaccharide Biosynthesis Protein SpsA, Chain A"/>
    <property type="match status" value="1"/>
</dbReference>
<dbReference type="PANTHER" id="PTHR10859">
    <property type="entry name" value="GLYCOSYL TRANSFERASE"/>
    <property type="match status" value="1"/>
</dbReference>
<keyword evidence="9" id="KW-0735">Signal-anchor</keyword>
<evidence type="ECO:0000256" key="9">
    <source>
        <dbReference type="ARBA" id="ARBA00022968"/>
    </source>
</evidence>
<evidence type="ECO:0000256" key="8">
    <source>
        <dbReference type="ARBA" id="ARBA00022824"/>
    </source>
</evidence>
<dbReference type="EC" id="2.4.1.117" evidence="4"/>
<sequence length="253" mass="29180">MKNRIFLSIIVPSFNEEDNYKKGALDKVTDYLKKFPYSYEVIIVDDGSLDKSRKLIEEFIRSRSNWRLIKNSHQGKAAAVSMGVVEALGENILFTDFDQATPLSEVEKLFPFLKKGYDIIIGSREIKGARREKEPFYRHLMGKVFNLVVQLIALPGIHDTQCGFKLLKTKAAKDIFSKLKVKHLETKRAYTGAFDVELLFLGQKMGYKIAEVPVFWQHYKTKRVSFIKDSIRMFLDVLRIKLNDLLGKYGSKV</sequence>
<evidence type="ECO:0000256" key="1">
    <source>
        <dbReference type="ARBA" id="ARBA00004389"/>
    </source>
</evidence>
<evidence type="ECO:0000256" key="4">
    <source>
        <dbReference type="ARBA" id="ARBA00012583"/>
    </source>
</evidence>
<evidence type="ECO:0000256" key="3">
    <source>
        <dbReference type="ARBA" id="ARBA00006739"/>
    </source>
</evidence>
<comment type="pathway">
    <text evidence="2">Protein modification; protein glycosylation.</text>
</comment>
<feature type="domain" description="Glycosyltransferase 2-like" evidence="13">
    <location>
        <begin position="8"/>
        <end position="176"/>
    </location>
</feature>
<evidence type="ECO:0000313" key="15">
    <source>
        <dbReference type="Proteomes" id="UP000230093"/>
    </source>
</evidence>
<organism evidence="14 15">
    <name type="scientific">Candidatus Beckwithbacteria bacterium CG10_big_fil_rev_8_21_14_0_10_34_10</name>
    <dbReference type="NCBI Taxonomy" id="1974495"/>
    <lineage>
        <taxon>Bacteria</taxon>
        <taxon>Candidatus Beckwithiibacteriota</taxon>
    </lineage>
</organism>
<evidence type="ECO:0000256" key="10">
    <source>
        <dbReference type="ARBA" id="ARBA00022989"/>
    </source>
</evidence>
<dbReference type="CDD" id="cd04188">
    <property type="entry name" value="DPG_synthase"/>
    <property type="match status" value="1"/>
</dbReference>
<protein>
    <recommendedName>
        <fullName evidence="4">dolichyl-phosphate beta-glucosyltransferase</fullName>
        <ecNumber evidence="4">2.4.1.117</ecNumber>
    </recommendedName>
</protein>
<keyword evidence="6 14" id="KW-0808">Transferase</keyword>
<comment type="subcellular location">
    <subcellularLocation>
        <location evidence="1">Endoplasmic reticulum membrane</location>
        <topology evidence="1">Single-pass membrane protein</topology>
    </subcellularLocation>
</comment>
<comment type="similarity">
    <text evidence="3">Belongs to the glycosyltransferase 2 family.</text>
</comment>
<proteinExistence type="inferred from homology"/>
<evidence type="ECO:0000256" key="11">
    <source>
        <dbReference type="ARBA" id="ARBA00023136"/>
    </source>
</evidence>
<keyword evidence="5" id="KW-0328">Glycosyltransferase</keyword>
<evidence type="ECO:0000259" key="13">
    <source>
        <dbReference type="Pfam" id="PF00535"/>
    </source>
</evidence>
<dbReference type="InterPro" id="IPR001173">
    <property type="entry name" value="Glyco_trans_2-like"/>
</dbReference>
<dbReference type="Pfam" id="PF00535">
    <property type="entry name" value="Glycos_transf_2"/>
    <property type="match status" value="1"/>
</dbReference>
<name>A0A2H0WBY1_9BACT</name>
<evidence type="ECO:0000256" key="12">
    <source>
        <dbReference type="ARBA" id="ARBA00045097"/>
    </source>
</evidence>
<accession>A0A2H0WBY1</accession>
<evidence type="ECO:0000313" key="14">
    <source>
        <dbReference type="EMBL" id="PIS09409.1"/>
    </source>
</evidence>
<gene>
    <name evidence="14" type="ORF">COT75_01885</name>
</gene>
<evidence type="ECO:0000256" key="7">
    <source>
        <dbReference type="ARBA" id="ARBA00022692"/>
    </source>
</evidence>
<keyword evidence="11" id="KW-0472">Membrane</keyword>
<dbReference type="GO" id="GO:0004581">
    <property type="term" value="F:dolichyl-phosphate beta-glucosyltransferase activity"/>
    <property type="evidence" value="ECO:0007669"/>
    <property type="project" value="UniProtKB-EC"/>
</dbReference>
<dbReference type="SUPFAM" id="SSF53448">
    <property type="entry name" value="Nucleotide-diphospho-sugar transferases"/>
    <property type="match status" value="1"/>
</dbReference>
<dbReference type="InterPro" id="IPR035518">
    <property type="entry name" value="DPG_synthase"/>
</dbReference>
<comment type="catalytic activity">
    <reaction evidence="12">
        <text>a di-trans,poly-cis-dolichyl phosphate + UDP-alpha-D-glucose = a di-trans,poly-cis-dolichyl beta-D-glucosyl phosphate + UDP</text>
        <dbReference type="Rhea" id="RHEA:15401"/>
        <dbReference type="Rhea" id="RHEA-COMP:19498"/>
        <dbReference type="Rhea" id="RHEA-COMP:19502"/>
        <dbReference type="ChEBI" id="CHEBI:57525"/>
        <dbReference type="ChEBI" id="CHEBI:57683"/>
        <dbReference type="ChEBI" id="CHEBI:58223"/>
        <dbReference type="ChEBI" id="CHEBI:58885"/>
        <dbReference type="EC" id="2.4.1.117"/>
    </reaction>
    <physiologicalReaction direction="left-to-right" evidence="12">
        <dbReference type="Rhea" id="RHEA:15402"/>
    </physiologicalReaction>
</comment>
<dbReference type="GO" id="GO:0006487">
    <property type="term" value="P:protein N-linked glycosylation"/>
    <property type="evidence" value="ECO:0007669"/>
    <property type="project" value="TreeGrafter"/>
</dbReference>
<evidence type="ECO:0000256" key="5">
    <source>
        <dbReference type="ARBA" id="ARBA00022676"/>
    </source>
</evidence>
<dbReference type="EMBL" id="PEZT01000010">
    <property type="protein sequence ID" value="PIS09409.1"/>
    <property type="molecule type" value="Genomic_DNA"/>
</dbReference>
<dbReference type="Proteomes" id="UP000230093">
    <property type="component" value="Unassembled WGS sequence"/>
</dbReference>
<comment type="caution">
    <text evidence="14">The sequence shown here is derived from an EMBL/GenBank/DDBJ whole genome shotgun (WGS) entry which is preliminary data.</text>
</comment>
<evidence type="ECO:0000256" key="2">
    <source>
        <dbReference type="ARBA" id="ARBA00004922"/>
    </source>
</evidence>
<dbReference type="PANTHER" id="PTHR10859:SF91">
    <property type="entry name" value="DOLICHYL-PHOSPHATE BETA-GLUCOSYLTRANSFERASE"/>
    <property type="match status" value="1"/>
</dbReference>